<proteinExistence type="predicted"/>
<dbReference type="AlphaFoldDB" id="A0A845GNP1"/>
<dbReference type="Proteomes" id="UP000447355">
    <property type="component" value="Unassembled WGS sequence"/>
</dbReference>
<protein>
    <submittedName>
        <fullName evidence="1">Uncharacterized protein</fullName>
    </submittedName>
</protein>
<gene>
    <name evidence="1" type="ORF">GTP90_18705</name>
</gene>
<evidence type="ECO:0000313" key="2">
    <source>
        <dbReference type="Proteomes" id="UP000447355"/>
    </source>
</evidence>
<comment type="caution">
    <text evidence="1">The sequence shown here is derived from an EMBL/GenBank/DDBJ whole genome shotgun (WGS) entry which is preliminary data.</text>
</comment>
<name>A0A845GNP1_9BURK</name>
<evidence type="ECO:0000313" key="1">
    <source>
        <dbReference type="EMBL" id="MYM95894.1"/>
    </source>
</evidence>
<sequence>MNACDPLGALHMRLLWIFAMHVQQREPDLAAAIRTDLMMSAYRDGALSHRLDQHAPPLSIADNTALAHEWTCGHDDAARGAHVVASDFASPRAGIDAILRRVHLTYIEGGI</sequence>
<reference evidence="1" key="1">
    <citation type="submission" date="2019-12" db="EMBL/GenBank/DDBJ databases">
        <title>Novel species isolated from a subtropical stream in China.</title>
        <authorList>
            <person name="Lu H."/>
        </authorList>
    </citation>
    <scope>NUCLEOTIDE SEQUENCE [LARGE SCALE GENOMIC DNA]</scope>
    <source>
        <strain evidence="1">FT81W</strain>
    </source>
</reference>
<dbReference type="EMBL" id="WWCX01000035">
    <property type="protein sequence ID" value="MYM95894.1"/>
    <property type="molecule type" value="Genomic_DNA"/>
</dbReference>
<dbReference type="RefSeq" id="WP_161084984.1">
    <property type="nucleotide sequence ID" value="NZ_WWCX01000035.1"/>
</dbReference>
<organism evidence="1 2">
    <name type="scientific">Duganella vulcania</name>
    <dbReference type="NCBI Taxonomy" id="2692166"/>
    <lineage>
        <taxon>Bacteria</taxon>
        <taxon>Pseudomonadati</taxon>
        <taxon>Pseudomonadota</taxon>
        <taxon>Betaproteobacteria</taxon>
        <taxon>Burkholderiales</taxon>
        <taxon>Oxalobacteraceae</taxon>
        <taxon>Telluria group</taxon>
        <taxon>Duganella</taxon>
    </lineage>
</organism>
<accession>A0A845GNP1</accession>